<proteinExistence type="predicted"/>
<name>A0ABU9CCN1_9BURK</name>
<dbReference type="InterPro" id="IPR012902">
    <property type="entry name" value="N_methyl_site"/>
</dbReference>
<dbReference type="InterPro" id="IPR031982">
    <property type="entry name" value="PilE-like"/>
</dbReference>
<feature type="transmembrane region" description="Helical" evidence="2">
    <location>
        <begin position="12"/>
        <end position="37"/>
    </location>
</feature>
<accession>A0ABU9CCN1</accession>
<evidence type="ECO:0000313" key="3">
    <source>
        <dbReference type="EMBL" id="MEK8049628.1"/>
    </source>
</evidence>
<dbReference type="PANTHER" id="PTHR30093:SF47">
    <property type="entry name" value="TYPE IV PILUS NON-CORE MINOR PILIN PILE"/>
    <property type="match status" value="1"/>
</dbReference>
<dbReference type="SUPFAM" id="SSF54523">
    <property type="entry name" value="Pili subunits"/>
    <property type="match status" value="1"/>
</dbReference>
<dbReference type="Pfam" id="PF16732">
    <property type="entry name" value="ComP_DUS"/>
    <property type="match status" value="1"/>
</dbReference>
<dbReference type="EMBL" id="JBBUTH010000002">
    <property type="protein sequence ID" value="MEK8049628.1"/>
    <property type="molecule type" value="Genomic_DNA"/>
</dbReference>
<dbReference type="PANTHER" id="PTHR30093">
    <property type="entry name" value="GENERAL SECRETION PATHWAY PROTEIN G"/>
    <property type="match status" value="1"/>
</dbReference>
<dbReference type="InterPro" id="IPR000983">
    <property type="entry name" value="Bac_GSPG_pilin"/>
</dbReference>
<gene>
    <name evidence="3" type="ORF">AACH10_05195</name>
</gene>
<evidence type="ECO:0000256" key="1">
    <source>
        <dbReference type="ARBA" id="ARBA00022481"/>
    </source>
</evidence>
<reference evidence="3 4" key="1">
    <citation type="submission" date="2024-04" db="EMBL/GenBank/DDBJ databases">
        <title>Novel species of the genus Ideonella isolated from streams.</title>
        <authorList>
            <person name="Lu H."/>
        </authorList>
    </citation>
    <scope>NUCLEOTIDE SEQUENCE [LARGE SCALE GENOMIC DNA]</scope>
    <source>
        <strain evidence="3 4">DXS22W</strain>
    </source>
</reference>
<keyword evidence="2" id="KW-0472">Membrane</keyword>
<dbReference type="PRINTS" id="PR00813">
    <property type="entry name" value="BCTERIALGSPG"/>
</dbReference>
<dbReference type="RefSeq" id="WP_341409308.1">
    <property type="nucleotide sequence ID" value="NZ_JBBUTH010000002.1"/>
</dbReference>
<organism evidence="3 4">
    <name type="scientific">Pseudaquabacterium inlustre</name>
    <dbReference type="NCBI Taxonomy" id="2984192"/>
    <lineage>
        <taxon>Bacteria</taxon>
        <taxon>Pseudomonadati</taxon>
        <taxon>Pseudomonadota</taxon>
        <taxon>Betaproteobacteria</taxon>
        <taxon>Burkholderiales</taxon>
        <taxon>Sphaerotilaceae</taxon>
        <taxon>Pseudaquabacterium</taxon>
    </lineage>
</organism>
<keyword evidence="1" id="KW-0488">Methylation</keyword>
<dbReference type="Proteomes" id="UP001365405">
    <property type="component" value="Unassembled WGS sequence"/>
</dbReference>
<protein>
    <submittedName>
        <fullName evidence="3">Type IV pilin protein</fullName>
    </submittedName>
</protein>
<keyword evidence="4" id="KW-1185">Reference proteome</keyword>
<evidence type="ECO:0000256" key="2">
    <source>
        <dbReference type="SAM" id="Phobius"/>
    </source>
</evidence>
<dbReference type="NCBIfam" id="TIGR02532">
    <property type="entry name" value="IV_pilin_GFxxxE"/>
    <property type="match status" value="1"/>
</dbReference>
<dbReference type="Pfam" id="PF07963">
    <property type="entry name" value="N_methyl"/>
    <property type="match status" value="1"/>
</dbReference>
<sequence length="147" mass="15525">MPPRTRILRPRAAGRGFTLIELVIVVAMVAILAAASYPSYHSYVGRTRRADAKQALLELAQRLERYYTERGTYAGATLGGSDGIYPNTSSGGYYTLSIASQSADGFSITATPTGTQSGDACAVFGYNQLGEQSVSAAATLSAGKCWQ</sequence>
<dbReference type="PROSITE" id="PS00409">
    <property type="entry name" value="PROKAR_NTER_METHYL"/>
    <property type="match status" value="1"/>
</dbReference>
<evidence type="ECO:0000313" key="4">
    <source>
        <dbReference type="Proteomes" id="UP001365405"/>
    </source>
</evidence>
<keyword evidence="2" id="KW-0812">Transmembrane</keyword>
<dbReference type="InterPro" id="IPR045584">
    <property type="entry name" value="Pilin-like"/>
</dbReference>
<keyword evidence="2" id="KW-1133">Transmembrane helix</keyword>
<dbReference type="Gene3D" id="3.30.700.10">
    <property type="entry name" value="Glycoprotein, Type 4 Pilin"/>
    <property type="match status" value="1"/>
</dbReference>
<comment type="caution">
    <text evidence="3">The sequence shown here is derived from an EMBL/GenBank/DDBJ whole genome shotgun (WGS) entry which is preliminary data.</text>
</comment>